<dbReference type="NCBIfam" id="TIGR02243">
    <property type="entry name" value="putative baseplate assembly protein"/>
    <property type="match status" value="1"/>
</dbReference>
<evidence type="ECO:0000313" key="2">
    <source>
        <dbReference type="EMBL" id="ABE61696.1"/>
    </source>
</evidence>
<name>Q1QQ01_NITHX</name>
<evidence type="ECO:0000313" key="3">
    <source>
        <dbReference type="Proteomes" id="UP000001953"/>
    </source>
</evidence>
<sequence length="1168" mass="126043">MAAWASPRRSPRGSLSWASRLCRSAPSMRSPDAALRRPAVRRPARRDAFRPARPASWSRPQACSAPPSLCRHLANACRPASRLSRRPPARCGSSRHERAVQCGHAAAHRRQRAHCRLRLRNPCARHDRDAAFHAAGRAGHAPGNGIGASAISLRAQQPRTRRRPATHRALRPRAMARRRHRDRLAVGGCGGCDINRHACLGVARHGTIRNGPVLAEPRMTGCDALHATCASNERRELVRASGTLCGIDDIEVYDDGVTLCVRLFGTVPGGLKLENVVVTGGTRITGIAVTDVDFEEHEDEGTCLRVTLDRTGDFSAYCLCLVAPPATDDATCSFVPLPNAPMVAAVPAGVDPRYACAEFHFHLDCPSDDDCLPPPCGPEARPPDIAIDYLARDFAGFRRLLIDRLALTMPDWQERHLPDLQISLVELLAYVGDRLSYQLDAVATEAYLGTARKRISMRRHARLLDYRMHEGCNARAFVCVEIDGGDLLDHLASDFLFAAADASDLSPLSGLVTPARLDGATLIFEPMSCAPDARISLRAAHSSISFHTWRQSEFCLPKGATRATLRDGARPLEGGAVRRLALQPGDLLILEEIRGAETGAAADADPAKRWPVRLTRVEELVDPFDGTLLLEVEWGRADALPFALRVSSWTAPDAIDALRLARGGTIVVSARDAAADPLPEGGIAIETMPRHGRATLDADGILTYTADAEFTGADIVGLSVTTPAGASVGFTLTLLVGDAPYCRIVETAVARGNVILVDHGRTVIEKNDRWLVDWVESAECCRCEGIAADVLRVPAPFAMTLEQTPICSAAPAPCDARIPAAAMLAQDVRTVVAQVTLDMALDVLDAPAMAFPATFDWIARFDLLDSASDDRHFVVEIDDAGRAHLRFGDGECGAIPPAGARFRARYRVGNGRIGNVGAESIAMMALHSTGLDGISITVRNPLAAQGGTEPESIEEVRRRAPHAYGRALERAITALDYATIAGRDPRIQGAQGSFAWTGIGYEANVALDITAAHVRDDDLAASTLERIAALRRVGHDVAITQVRRVPLRIAAHVCVDPAYRRDDVSRAMRTLMSAGSLPDGTPAMFHPDRLVFGRDVHASRIVAAIQELDGVTHVELTRFSRLDDVKPGTITRLDTGVIPIADDEIAQCDSDPDFPERGSFSMRVVGGR</sequence>
<dbReference type="InterPro" id="IPR011749">
    <property type="entry name" value="CHP02243"/>
</dbReference>
<dbReference type="STRING" id="323097.Nham_0820"/>
<gene>
    <name evidence="2" type="ordered locus">Nham_0820</name>
</gene>
<evidence type="ECO:0008006" key="4">
    <source>
        <dbReference type="Google" id="ProtNLM"/>
    </source>
</evidence>
<evidence type="ECO:0000256" key="1">
    <source>
        <dbReference type="SAM" id="MobiDB-lite"/>
    </source>
</evidence>
<dbReference type="KEGG" id="nha:Nham_0820"/>
<reference evidence="2 3" key="1">
    <citation type="submission" date="2006-03" db="EMBL/GenBank/DDBJ databases">
        <title>Complete sequence of chromosome of Nitrobacter hamburgensis X14.</title>
        <authorList>
            <consortium name="US DOE Joint Genome Institute"/>
            <person name="Copeland A."/>
            <person name="Lucas S."/>
            <person name="Lapidus A."/>
            <person name="Barry K."/>
            <person name="Detter J.C."/>
            <person name="Glavina del Rio T."/>
            <person name="Hammon N."/>
            <person name="Israni S."/>
            <person name="Dalin E."/>
            <person name="Tice H."/>
            <person name="Pitluck S."/>
            <person name="Chain P."/>
            <person name="Malfatti S."/>
            <person name="Shin M."/>
            <person name="Vergez L."/>
            <person name="Schmutz J."/>
            <person name="Larimer F."/>
            <person name="Land M."/>
            <person name="Hauser L."/>
            <person name="Kyrpides N."/>
            <person name="Ivanova N."/>
            <person name="Ward B."/>
            <person name="Arp D."/>
            <person name="Klotz M."/>
            <person name="Stein L."/>
            <person name="O'Mullan G."/>
            <person name="Starkenburg S."/>
            <person name="Sayavedra L."/>
            <person name="Poret-Peterson A.T."/>
            <person name="Gentry M.E."/>
            <person name="Bruce D."/>
            <person name="Richardson P."/>
        </authorList>
    </citation>
    <scope>NUCLEOTIDE SEQUENCE [LARGE SCALE GENOMIC DNA]</scope>
    <source>
        <strain evidence="3">DSM 10229 / NCIMB 13809 / X14</strain>
    </source>
</reference>
<protein>
    <recommendedName>
        <fullName evidence="4">Baseplate protein J-like domain-containing protein</fullName>
    </recommendedName>
</protein>
<keyword evidence="3" id="KW-1185">Reference proteome</keyword>
<dbReference type="eggNOG" id="COG3299">
    <property type="taxonomic scope" value="Bacteria"/>
</dbReference>
<feature type="region of interest" description="Disordered" evidence="1">
    <location>
        <begin position="24"/>
        <end position="62"/>
    </location>
</feature>
<dbReference type="AlphaFoldDB" id="Q1QQ01"/>
<dbReference type="EMBL" id="CP000319">
    <property type="protein sequence ID" value="ABE61696.1"/>
    <property type="molecule type" value="Genomic_DNA"/>
</dbReference>
<dbReference type="Proteomes" id="UP000001953">
    <property type="component" value="Chromosome"/>
</dbReference>
<dbReference type="HOGENOM" id="CLU_008328_0_0_5"/>
<proteinExistence type="predicted"/>
<organism evidence="2 3">
    <name type="scientific">Nitrobacter hamburgensis (strain DSM 10229 / NCIMB 13809 / X14)</name>
    <dbReference type="NCBI Taxonomy" id="323097"/>
    <lineage>
        <taxon>Bacteria</taxon>
        <taxon>Pseudomonadati</taxon>
        <taxon>Pseudomonadota</taxon>
        <taxon>Alphaproteobacteria</taxon>
        <taxon>Hyphomicrobiales</taxon>
        <taxon>Nitrobacteraceae</taxon>
        <taxon>Nitrobacter</taxon>
    </lineage>
</organism>
<dbReference type="Pfam" id="PF17963">
    <property type="entry name" value="Big_9"/>
    <property type="match status" value="1"/>
</dbReference>
<accession>Q1QQ01</accession>